<accession>A0A0K2UIF9</accession>
<name>A0A0K2UIF9_LEPSM</name>
<protein>
    <submittedName>
        <fullName evidence="1">Uncharacterized protein</fullName>
    </submittedName>
</protein>
<dbReference type="EMBL" id="HACA01020637">
    <property type="protein sequence ID" value="CDW37998.1"/>
    <property type="molecule type" value="Transcribed_RNA"/>
</dbReference>
<reference evidence="1" key="1">
    <citation type="submission" date="2014-05" db="EMBL/GenBank/DDBJ databases">
        <authorList>
            <person name="Chronopoulou M."/>
        </authorList>
    </citation>
    <scope>NUCLEOTIDE SEQUENCE</scope>
    <source>
        <tissue evidence="1">Whole organism</tissue>
    </source>
</reference>
<evidence type="ECO:0000313" key="1">
    <source>
        <dbReference type="EMBL" id="CDW37998.1"/>
    </source>
</evidence>
<dbReference type="AlphaFoldDB" id="A0A0K2UIF9"/>
<organism evidence="1">
    <name type="scientific">Lepeophtheirus salmonis</name>
    <name type="common">Salmon louse</name>
    <name type="synonym">Caligus salmonis</name>
    <dbReference type="NCBI Taxonomy" id="72036"/>
    <lineage>
        <taxon>Eukaryota</taxon>
        <taxon>Metazoa</taxon>
        <taxon>Ecdysozoa</taxon>
        <taxon>Arthropoda</taxon>
        <taxon>Crustacea</taxon>
        <taxon>Multicrustacea</taxon>
        <taxon>Hexanauplia</taxon>
        <taxon>Copepoda</taxon>
        <taxon>Siphonostomatoida</taxon>
        <taxon>Caligidae</taxon>
        <taxon>Lepeophtheirus</taxon>
    </lineage>
</organism>
<sequence length="32" mass="3913">MYCILTHTWDSQYLVLKSRIFIFDALFFSPQK</sequence>
<proteinExistence type="predicted"/>